<keyword evidence="2" id="KW-1185">Reference proteome</keyword>
<accession>A0A1M7BZX0</accession>
<reference evidence="2" key="1">
    <citation type="submission" date="2016-11" db="EMBL/GenBank/DDBJ databases">
        <authorList>
            <person name="Varghese N."/>
            <person name="Submissions S."/>
        </authorList>
    </citation>
    <scope>NUCLEOTIDE SEQUENCE [LARGE SCALE GENOMIC DNA]</scope>
    <source>
        <strain evidence="2">DX253</strain>
    </source>
</reference>
<evidence type="ECO:0000313" key="1">
    <source>
        <dbReference type="EMBL" id="SHL60443.1"/>
    </source>
</evidence>
<dbReference type="AlphaFoldDB" id="A0A1M7BZX0"/>
<organism evidence="1 2">
    <name type="scientific">Haladaptatus paucihalophilus DX253</name>
    <dbReference type="NCBI Taxonomy" id="797209"/>
    <lineage>
        <taxon>Archaea</taxon>
        <taxon>Methanobacteriati</taxon>
        <taxon>Methanobacteriota</taxon>
        <taxon>Stenosarchaea group</taxon>
        <taxon>Halobacteria</taxon>
        <taxon>Halobacteriales</taxon>
        <taxon>Haladaptataceae</taxon>
        <taxon>Haladaptatus</taxon>
    </lineage>
</organism>
<evidence type="ECO:0008006" key="3">
    <source>
        <dbReference type="Google" id="ProtNLM"/>
    </source>
</evidence>
<dbReference type="EMBL" id="FRAN01000009">
    <property type="protein sequence ID" value="SHL60443.1"/>
    <property type="molecule type" value="Genomic_DNA"/>
</dbReference>
<name>A0A1M7BZX0_HALPU</name>
<dbReference type="Proteomes" id="UP000184203">
    <property type="component" value="Unassembled WGS sequence"/>
</dbReference>
<sequence length="89" mass="10167">MPVYAICYDLNNPGQEYDELYNDIKKYGSWWHHLDSTWLVETSSLASDIRDDLKSHLDSNDELLVVKLSGAWASSGVDSSGTDWLYDHL</sequence>
<proteinExistence type="predicted"/>
<gene>
    <name evidence="1" type="ORF">SAMN05444342_4228</name>
</gene>
<evidence type="ECO:0000313" key="2">
    <source>
        <dbReference type="Proteomes" id="UP000184203"/>
    </source>
</evidence>
<protein>
    <recommendedName>
        <fullName evidence="3">SinR family protein</fullName>
    </recommendedName>
</protein>